<reference evidence="1 2" key="1">
    <citation type="submission" date="2012-08" db="EMBL/GenBank/DDBJ databases">
        <title>Oryza genome evolution.</title>
        <authorList>
            <person name="Wing R.A."/>
        </authorList>
    </citation>
    <scope>NUCLEOTIDE SEQUENCE</scope>
</reference>
<dbReference type="HOGENOM" id="CLU_2389374_0_0_1"/>
<name>A0A0D9V8H9_9ORYZ</name>
<accession>A0A0D9V8H9</accession>
<dbReference type="PANTHER" id="PTHR47461">
    <property type="entry name" value="PHYTOLONGIN PHYL1.2"/>
    <property type="match status" value="1"/>
</dbReference>
<dbReference type="PANTHER" id="PTHR47461:SF7">
    <property type="entry name" value="PHYTOLONGIN PHYL1.1"/>
    <property type="match status" value="1"/>
</dbReference>
<dbReference type="GO" id="GO:0016020">
    <property type="term" value="C:membrane"/>
    <property type="evidence" value="ECO:0007669"/>
    <property type="project" value="InterPro"/>
</dbReference>
<evidence type="ECO:0000313" key="2">
    <source>
        <dbReference type="Proteomes" id="UP000032180"/>
    </source>
</evidence>
<dbReference type="Gramene" id="LPERR01G33660.1">
    <property type="protein sequence ID" value="LPERR01G33660.1"/>
    <property type="gene ID" value="LPERR01G33660"/>
</dbReference>
<sequence length="94" mass="10147">MKVETPTAHQAAAAGEFGGVFFCVAVTSRGRTDRLSYFQAEGDGDDAEEAARDTTTLCLGHAPAHHRWHHHTVAGRRTFAFLAGGEDGRTYFAP</sequence>
<protein>
    <submittedName>
        <fullName evidence="1">Uncharacterized protein</fullName>
    </submittedName>
</protein>
<dbReference type="EnsemblPlants" id="LPERR01G33660.1">
    <property type="protein sequence ID" value="LPERR01G33660.1"/>
    <property type="gene ID" value="LPERR01G33660"/>
</dbReference>
<dbReference type="AlphaFoldDB" id="A0A0D9V8H9"/>
<organism evidence="1 2">
    <name type="scientific">Leersia perrieri</name>
    <dbReference type="NCBI Taxonomy" id="77586"/>
    <lineage>
        <taxon>Eukaryota</taxon>
        <taxon>Viridiplantae</taxon>
        <taxon>Streptophyta</taxon>
        <taxon>Embryophyta</taxon>
        <taxon>Tracheophyta</taxon>
        <taxon>Spermatophyta</taxon>
        <taxon>Magnoliopsida</taxon>
        <taxon>Liliopsida</taxon>
        <taxon>Poales</taxon>
        <taxon>Poaceae</taxon>
        <taxon>BOP clade</taxon>
        <taxon>Oryzoideae</taxon>
        <taxon>Oryzeae</taxon>
        <taxon>Oryzinae</taxon>
        <taxon>Leersia</taxon>
    </lineage>
</organism>
<dbReference type="Proteomes" id="UP000032180">
    <property type="component" value="Chromosome 1"/>
</dbReference>
<dbReference type="InterPro" id="IPR044783">
    <property type="entry name" value="PHYL"/>
</dbReference>
<keyword evidence="2" id="KW-1185">Reference proteome</keyword>
<reference evidence="1" key="3">
    <citation type="submission" date="2015-04" db="UniProtKB">
        <authorList>
            <consortium name="EnsemblPlants"/>
        </authorList>
    </citation>
    <scope>IDENTIFICATION</scope>
</reference>
<proteinExistence type="predicted"/>
<evidence type="ECO:0000313" key="1">
    <source>
        <dbReference type="EnsemblPlants" id="LPERR01G33660.1"/>
    </source>
</evidence>
<reference evidence="2" key="2">
    <citation type="submission" date="2013-12" db="EMBL/GenBank/DDBJ databases">
        <authorList>
            <person name="Yu Y."/>
            <person name="Lee S."/>
            <person name="de Baynast K."/>
            <person name="Wissotski M."/>
            <person name="Liu L."/>
            <person name="Talag J."/>
            <person name="Goicoechea J."/>
            <person name="Angelova A."/>
            <person name="Jetty R."/>
            <person name="Kudrna D."/>
            <person name="Golser W."/>
            <person name="Rivera L."/>
            <person name="Zhang J."/>
            <person name="Wing R."/>
        </authorList>
    </citation>
    <scope>NUCLEOTIDE SEQUENCE</scope>
</reference>